<dbReference type="OrthoDB" id="7257744at2"/>
<organism evidence="2 3">
    <name type="scientific">Martelella mediterranea DSM 17316</name>
    <dbReference type="NCBI Taxonomy" id="1122214"/>
    <lineage>
        <taxon>Bacteria</taxon>
        <taxon>Pseudomonadati</taxon>
        <taxon>Pseudomonadota</taxon>
        <taxon>Alphaproteobacteria</taxon>
        <taxon>Hyphomicrobiales</taxon>
        <taxon>Aurantimonadaceae</taxon>
        <taxon>Martelella</taxon>
    </lineage>
</organism>
<reference evidence="2 3" key="1">
    <citation type="submission" date="2017-03" db="EMBL/GenBank/DDBJ databases">
        <title>Foreign affairs: Plasmid Transfer between Roseobacters and Rhizobia.</title>
        <authorList>
            <person name="Bartling P."/>
            <person name="Bunk B."/>
            <person name="Overmann J."/>
            <person name="Brinkmann H."/>
            <person name="Petersen J."/>
        </authorList>
    </citation>
    <scope>NUCLEOTIDE SEQUENCE [LARGE SCALE GENOMIC DNA]</scope>
    <source>
        <strain evidence="2 3">MACL11</strain>
    </source>
</reference>
<evidence type="ECO:0000313" key="3">
    <source>
        <dbReference type="Proteomes" id="UP000191135"/>
    </source>
</evidence>
<dbReference type="eggNOG" id="COG1028">
    <property type="taxonomic scope" value="Bacteria"/>
</dbReference>
<dbReference type="Pfam" id="PF13561">
    <property type="entry name" value="adh_short_C2"/>
    <property type="match status" value="1"/>
</dbReference>
<dbReference type="PRINTS" id="PR00081">
    <property type="entry name" value="GDHRDH"/>
</dbReference>
<evidence type="ECO:0000256" key="1">
    <source>
        <dbReference type="ARBA" id="ARBA00006484"/>
    </source>
</evidence>
<protein>
    <submittedName>
        <fullName evidence="2">3-oxoacyl-[acyl-carrier-protein] reductase FabG</fullName>
        <ecNumber evidence="2">1.1.1.100</ecNumber>
    </submittedName>
</protein>
<name>A0A1U9Z4C6_9HYPH</name>
<dbReference type="GO" id="GO:0030497">
    <property type="term" value="P:fatty acid elongation"/>
    <property type="evidence" value="ECO:0007669"/>
    <property type="project" value="TreeGrafter"/>
</dbReference>
<dbReference type="SUPFAM" id="SSF51735">
    <property type="entry name" value="NAD(P)-binding Rossmann-fold domains"/>
    <property type="match status" value="1"/>
</dbReference>
<proteinExistence type="inferred from homology"/>
<dbReference type="EC" id="1.1.1.100" evidence="2"/>
<dbReference type="AlphaFoldDB" id="A0A1U9Z4C6"/>
<dbReference type="InterPro" id="IPR002347">
    <property type="entry name" value="SDR_fam"/>
</dbReference>
<dbReference type="EMBL" id="CP020330">
    <property type="protein sequence ID" value="AQZ52559.1"/>
    <property type="molecule type" value="Genomic_DNA"/>
</dbReference>
<keyword evidence="2" id="KW-0560">Oxidoreductase</keyword>
<keyword evidence="3" id="KW-1185">Reference proteome</keyword>
<dbReference type="PANTHER" id="PTHR42760:SF135">
    <property type="entry name" value="BLL7886 PROTEIN"/>
    <property type="match status" value="1"/>
</dbReference>
<dbReference type="RefSeq" id="WP_018064237.1">
    <property type="nucleotide sequence ID" value="NZ_AQWH01000006.1"/>
</dbReference>
<dbReference type="Proteomes" id="UP000191135">
    <property type="component" value="Chromosome"/>
</dbReference>
<dbReference type="GO" id="GO:0004316">
    <property type="term" value="F:3-oxoacyl-[acyl-carrier-protein] reductase (NADPH) activity"/>
    <property type="evidence" value="ECO:0007669"/>
    <property type="project" value="UniProtKB-EC"/>
</dbReference>
<dbReference type="KEGG" id="mmed:Mame_03249"/>
<dbReference type="InterPro" id="IPR036291">
    <property type="entry name" value="NAD(P)-bd_dom_sf"/>
</dbReference>
<comment type="similarity">
    <text evidence="1">Belongs to the short-chain dehydrogenases/reductases (SDR) family.</text>
</comment>
<gene>
    <name evidence="2" type="primary">fabG_12</name>
    <name evidence="2" type="ORF">Mame_03249</name>
</gene>
<dbReference type="STRING" id="1122214.Mame_03249"/>
<dbReference type="PANTHER" id="PTHR42760">
    <property type="entry name" value="SHORT-CHAIN DEHYDROGENASES/REDUCTASES FAMILY MEMBER"/>
    <property type="match status" value="1"/>
</dbReference>
<sequence length="242" mass="25768">MNETGVVLVTGNDNAIAAFTAGLLARAGHGVAMLLSSSRQEAFVNEIGGIGIVGTTQSWRDIRSLADMALGRWGRVDALLNCPWSETFGFNALPGTAIHEACLMSMIRTMRIVVPIMRRQQGGAIVNIAPPPMPDFMASGEDAFADGLMAFTARFSAGNEAHNIRMNNVFPGWLEYLPEDETIREAIPLGRYGEIDEVAATVAFLLSKGAGYITGQNIHVDGGIFQPAQGAPEAGLNFISEG</sequence>
<evidence type="ECO:0000313" key="2">
    <source>
        <dbReference type="EMBL" id="AQZ52559.1"/>
    </source>
</evidence>
<dbReference type="Gene3D" id="3.40.50.720">
    <property type="entry name" value="NAD(P)-binding Rossmann-like Domain"/>
    <property type="match status" value="1"/>
</dbReference>
<accession>A0A1U9Z4C6</accession>